<keyword evidence="2" id="KW-1185">Reference proteome</keyword>
<proteinExistence type="predicted"/>
<dbReference type="EMBL" id="FOBB01000002">
    <property type="protein sequence ID" value="SEL68481.1"/>
    <property type="molecule type" value="Genomic_DNA"/>
</dbReference>
<name>A0A1H7S752_9BACT</name>
<accession>A0A1H7S752</accession>
<organism evidence="1 2">
    <name type="scientific">Chitinophaga rupis</name>
    <dbReference type="NCBI Taxonomy" id="573321"/>
    <lineage>
        <taxon>Bacteria</taxon>
        <taxon>Pseudomonadati</taxon>
        <taxon>Bacteroidota</taxon>
        <taxon>Chitinophagia</taxon>
        <taxon>Chitinophagales</taxon>
        <taxon>Chitinophagaceae</taxon>
        <taxon>Chitinophaga</taxon>
    </lineage>
</organism>
<sequence length="43" mass="5186">MAVKYKIISVKNDTEYKSEMQRYPNKHSIAALIFTFYFLTFTF</sequence>
<reference evidence="1 2" key="1">
    <citation type="submission" date="2016-10" db="EMBL/GenBank/DDBJ databases">
        <authorList>
            <person name="de Groot N.N."/>
        </authorList>
    </citation>
    <scope>NUCLEOTIDE SEQUENCE [LARGE SCALE GENOMIC DNA]</scope>
    <source>
        <strain evidence="1 2">DSM 21039</strain>
    </source>
</reference>
<dbReference type="Proteomes" id="UP000198984">
    <property type="component" value="Unassembled WGS sequence"/>
</dbReference>
<gene>
    <name evidence="1" type="ORF">SAMN04488505_102846</name>
</gene>
<evidence type="ECO:0000313" key="1">
    <source>
        <dbReference type="EMBL" id="SEL68481.1"/>
    </source>
</evidence>
<protein>
    <submittedName>
        <fullName evidence="1">Uncharacterized protein</fullName>
    </submittedName>
</protein>
<dbReference type="AlphaFoldDB" id="A0A1H7S752"/>
<evidence type="ECO:0000313" key="2">
    <source>
        <dbReference type="Proteomes" id="UP000198984"/>
    </source>
</evidence>